<evidence type="ECO:0000256" key="1">
    <source>
        <dbReference type="SAM" id="MobiDB-lite"/>
    </source>
</evidence>
<protein>
    <recommendedName>
        <fullName evidence="2">DUF7963 domain-containing protein</fullName>
    </recommendedName>
</protein>
<sequence length="764" mass="85890">MTTENDTVEAITATTTTPMSALGSEEETTKAVQRRYDGLITVRNKAIKGKGAWYWAHLQPFLLTDPDTTLPKAVRLRCSLCDASFSASNPSRTASEHLKRGACHGLVVTTPFDKPIFTTPACTNRKRYFSSSCQVLPLTVVDPTCCSSSDVAYTMPPPPLHSHNHSHHLVLSGGKEDLGALAMLEDSVKKLKTPKSSTGAALSKAQAESALSLFADWVYESSGAVAFSSVDHPKFRAFLQQVGLPPIPRRDLVGARLDARYEESKWEADARIRDALFFQVSSGGWKSTPPTTTALSSPPHPHPSPTNSSALADDDDDKMVVITVNLPNGISVFRKVVFISENEDSSDHAQKILWDTVMNVCSGMVQRCAGIIADKFKSKALRHLELQNHWMINLSCQIQAFHSLLKDFSRHLPLFRRVVDNCSKLANFLNSNSSLLIQQHPPHPPTFSNSLESSEEEDEWIFPKLTTIEDFIEQYEALNTLVLDESYKALFSSNDPIAGEVSNMIQDRSFWDELDAIQSLVKLVRSLTRDMELERPLVGQCLPLWMDLRSKLKEWCDKFNVEEVEIEKLVERRFYKNYHPAWSAAFILDPLYLVRDTTGKYLPPFKCLTTEQDKDVDRLIIRLVSPEEAHIVLMELMKWRSEGLDALYAQAVQIRQQDPMSGKMKIVNPQSSRLVWETYLRDFQLLRTVAVRLIFLQATAGGLNCDLSILRWDGGGRERRLGSNVIGGMDRLQKMVFIAANSKLERRDFLSEENDLQVHSSTIS</sequence>
<proteinExistence type="predicted"/>
<gene>
    <name evidence="3" type="ORF">ZOSMA_25G01600</name>
</gene>
<dbReference type="AlphaFoldDB" id="A0A0K9PFM9"/>
<dbReference type="InterPro" id="IPR012337">
    <property type="entry name" value="RNaseH-like_sf"/>
</dbReference>
<evidence type="ECO:0000313" key="4">
    <source>
        <dbReference type="Proteomes" id="UP000036987"/>
    </source>
</evidence>
<dbReference type="Pfam" id="PF25908">
    <property type="entry name" value="DUF7963"/>
    <property type="match status" value="1"/>
</dbReference>
<dbReference type="SUPFAM" id="SSF53098">
    <property type="entry name" value="Ribonuclease H-like"/>
    <property type="match status" value="1"/>
</dbReference>
<dbReference type="PANTHER" id="PTHR32166:SF24">
    <property type="entry name" value="F16P17.2 PROTEIN"/>
    <property type="match status" value="1"/>
</dbReference>
<feature type="compositionally biased region" description="Low complexity" evidence="1">
    <location>
        <begin position="287"/>
        <end position="297"/>
    </location>
</feature>
<organism evidence="3 4">
    <name type="scientific">Zostera marina</name>
    <name type="common">Eelgrass</name>
    <dbReference type="NCBI Taxonomy" id="29655"/>
    <lineage>
        <taxon>Eukaryota</taxon>
        <taxon>Viridiplantae</taxon>
        <taxon>Streptophyta</taxon>
        <taxon>Embryophyta</taxon>
        <taxon>Tracheophyta</taxon>
        <taxon>Spermatophyta</taxon>
        <taxon>Magnoliopsida</taxon>
        <taxon>Liliopsida</taxon>
        <taxon>Zosteraceae</taxon>
        <taxon>Zostera</taxon>
    </lineage>
</organism>
<dbReference type="PANTHER" id="PTHR32166">
    <property type="entry name" value="OSJNBA0013A04.12 PROTEIN"/>
    <property type="match status" value="1"/>
</dbReference>
<dbReference type="InterPro" id="IPR058269">
    <property type="entry name" value="DUF7963"/>
</dbReference>
<evidence type="ECO:0000313" key="3">
    <source>
        <dbReference type="EMBL" id="KMZ67769.1"/>
    </source>
</evidence>
<name>A0A0K9PFM9_ZOSMR</name>
<dbReference type="EMBL" id="LFYR01000889">
    <property type="protein sequence ID" value="KMZ67769.1"/>
    <property type="molecule type" value="Genomic_DNA"/>
</dbReference>
<feature type="region of interest" description="Disordered" evidence="1">
    <location>
        <begin position="286"/>
        <end position="313"/>
    </location>
</feature>
<dbReference type="OrthoDB" id="1873691at2759"/>
<reference evidence="4" key="1">
    <citation type="journal article" date="2016" name="Nature">
        <title>The genome of the seagrass Zostera marina reveals angiosperm adaptation to the sea.</title>
        <authorList>
            <person name="Olsen J.L."/>
            <person name="Rouze P."/>
            <person name="Verhelst B."/>
            <person name="Lin Y.-C."/>
            <person name="Bayer T."/>
            <person name="Collen J."/>
            <person name="Dattolo E."/>
            <person name="De Paoli E."/>
            <person name="Dittami S."/>
            <person name="Maumus F."/>
            <person name="Michel G."/>
            <person name="Kersting A."/>
            <person name="Lauritano C."/>
            <person name="Lohaus R."/>
            <person name="Toepel M."/>
            <person name="Tonon T."/>
            <person name="Vanneste K."/>
            <person name="Amirebrahimi M."/>
            <person name="Brakel J."/>
            <person name="Bostroem C."/>
            <person name="Chovatia M."/>
            <person name="Grimwood J."/>
            <person name="Jenkins J.W."/>
            <person name="Jueterbock A."/>
            <person name="Mraz A."/>
            <person name="Stam W.T."/>
            <person name="Tice H."/>
            <person name="Bornberg-Bauer E."/>
            <person name="Green P.J."/>
            <person name="Pearson G.A."/>
            <person name="Procaccini G."/>
            <person name="Duarte C.M."/>
            <person name="Schmutz J."/>
            <person name="Reusch T.B.H."/>
            <person name="Van de Peer Y."/>
        </authorList>
    </citation>
    <scope>NUCLEOTIDE SEQUENCE [LARGE SCALE GENOMIC DNA]</scope>
    <source>
        <strain evidence="4">cv. Finnish</strain>
    </source>
</reference>
<accession>A0A0K9PFM9</accession>
<evidence type="ECO:0000259" key="2">
    <source>
        <dbReference type="Pfam" id="PF25908"/>
    </source>
</evidence>
<comment type="caution">
    <text evidence="3">The sequence shown here is derived from an EMBL/GenBank/DDBJ whole genome shotgun (WGS) entry which is preliminary data.</text>
</comment>
<keyword evidence="4" id="KW-1185">Reference proteome</keyword>
<dbReference type="Proteomes" id="UP000036987">
    <property type="component" value="Unassembled WGS sequence"/>
</dbReference>
<feature type="domain" description="DUF7963" evidence="2">
    <location>
        <begin position="24"/>
        <end position="105"/>
    </location>
</feature>